<dbReference type="AlphaFoldDB" id="A0A1I1DBM7"/>
<protein>
    <submittedName>
        <fullName evidence="2">Phosphotransferase enzyme family protein</fullName>
    </submittedName>
</protein>
<keyword evidence="3" id="KW-1185">Reference proteome</keyword>
<evidence type="ECO:0000313" key="2">
    <source>
        <dbReference type="EMBL" id="SFB72331.1"/>
    </source>
</evidence>
<dbReference type="EMBL" id="FOKW01000001">
    <property type="protein sequence ID" value="SFB72331.1"/>
    <property type="molecule type" value="Genomic_DNA"/>
</dbReference>
<dbReference type="PANTHER" id="PTHR21310">
    <property type="entry name" value="AMINOGLYCOSIDE PHOSPHOTRANSFERASE-RELATED-RELATED"/>
    <property type="match status" value="1"/>
</dbReference>
<dbReference type="Gene3D" id="3.90.1200.10">
    <property type="match status" value="1"/>
</dbReference>
<dbReference type="InterPro" id="IPR051678">
    <property type="entry name" value="AGP_Transferase"/>
</dbReference>
<dbReference type="GO" id="GO:0016740">
    <property type="term" value="F:transferase activity"/>
    <property type="evidence" value="ECO:0007669"/>
    <property type="project" value="UniProtKB-KW"/>
</dbReference>
<dbReference type="InterPro" id="IPR011009">
    <property type="entry name" value="Kinase-like_dom_sf"/>
</dbReference>
<evidence type="ECO:0000313" key="3">
    <source>
        <dbReference type="Proteomes" id="UP000199161"/>
    </source>
</evidence>
<proteinExistence type="predicted"/>
<keyword evidence="2" id="KW-0808">Transferase</keyword>
<sequence>MELPAVVSAIVETELSAYEVTGRVPEGDIHREFEVVDEAGDQYVLKVAGDTEEERARVEHEAAVVGSLQEFDFVPALCGSGVVDAYPFLLFDRVEATERWGTARWETTAARTLGETLARIHTDIEPRAEWEPSGNAHPLPESRPPAATFETLCELRPSDRRPLVELLPDVAAVLRETSADRGVVHGDVTIDNVRFSSDARECTLVDWETATVADAYFDVAKAELWTLQLFSPLLSVPEETILSELRAAYGVPPSAVRRIRAHKVLQLCRMIPRIERLGPYASWQRRVDGSCLEEVERVLERTLRRCGFADPLESPGTRNSSASEE</sequence>
<organism evidence="2 3">
    <name type="scientific">Natronobacterium haloterrestre</name>
    <name type="common">Halobiforma haloterrestris</name>
    <dbReference type="NCBI Taxonomy" id="148448"/>
    <lineage>
        <taxon>Archaea</taxon>
        <taxon>Methanobacteriati</taxon>
        <taxon>Methanobacteriota</taxon>
        <taxon>Stenosarchaea group</taxon>
        <taxon>Halobacteria</taxon>
        <taxon>Halobacteriales</taxon>
        <taxon>Natrialbaceae</taxon>
        <taxon>Natronobacterium</taxon>
    </lineage>
</organism>
<dbReference type="OrthoDB" id="380363at2157"/>
<gene>
    <name evidence="2" type="ORF">SAMN05444422_101485</name>
</gene>
<reference evidence="3" key="1">
    <citation type="submission" date="2016-10" db="EMBL/GenBank/DDBJ databases">
        <authorList>
            <person name="Varghese N."/>
            <person name="Submissions S."/>
        </authorList>
    </citation>
    <scope>NUCLEOTIDE SEQUENCE [LARGE SCALE GENOMIC DNA]</scope>
    <source>
        <strain evidence="3">DSM 13078</strain>
    </source>
</reference>
<accession>A0A1I1DBM7</accession>
<dbReference type="SUPFAM" id="SSF56112">
    <property type="entry name" value="Protein kinase-like (PK-like)"/>
    <property type="match status" value="1"/>
</dbReference>
<dbReference type="Proteomes" id="UP000199161">
    <property type="component" value="Unassembled WGS sequence"/>
</dbReference>
<dbReference type="Pfam" id="PF01636">
    <property type="entry name" value="APH"/>
    <property type="match status" value="1"/>
</dbReference>
<evidence type="ECO:0000259" key="1">
    <source>
        <dbReference type="Pfam" id="PF01636"/>
    </source>
</evidence>
<dbReference type="RefSeq" id="WP_089785005.1">
    <property type="nucleotide sequence ID" value="NZ_FOKW01000001.1"/>
</dbReference>
<name>A0A1I1DBM7_NATHA</name>
<feature type="domain" description="Aminoglycoside phosphotransferase" evidence="1">
    <location>
        <begin position="24"/>
        <end position="222"/>
    </location>
</feature>
<dbReference type="InterPro" id="IPR002575">
    <property type="entry name" value="Aminoglycoside_PTrfase"/>
</dbReference>